<dbReference type="EC" id="2.4.-.-" evidence="2"/>
<organism evidence="2 3">
    <name type="scientific">Giesbergeria sinuosa</name>
    <dbReference type="NCBI Taxonomy" id="80883"/>
    <lineage>
        <taxon>Bacteria</taxon>
        <taxon>Pseudomonadati</taxon>
        <taxon>Pseudomonadota</taxon>
        <taxon>Betaproteobacteria</taxon>
        <taxon>Burkholderiales</taxon>
        <taxon>Comamonadaceae</taxon>
        <taxon>Giesbergeria</taxon>
    </lineage>
</organism>
<dbReference type="Gene3D" id="3.40.50.2000">
    <property type="entry name" value="Glycogen Phosphorylase B"/>
    <property type="match status" value="1"/>
</dbReference>
<comment type="caution">
    <text evidence="2">The sequence shown here is derived from an EMBL/GenBank/DDBJ whole genome shotgun (WGS) entry which is preliminary data.</text>
</comment>
<accession>A0ABV9QFN7</accession>
<dbReference type="Pfam" id="PF00535">
    <property type="entry name" value="Glycos_transf_2"/>
    <property type="match status" value="1"/>
</dbReference>
<dbReference type="PANTHER" id="PTHR43179">
    <property type="entry name" value="RHAMNOSYLTRANSFERASE WBBL"/>
    <property type="match status" value="1"/>
</dbReference>
<reference evidence="3" key="1">
    <citation type="journal article" date="2019" name="Int. J. Syst. Evol. Microbiol.">
        <title>The Global Catalogue of Microorganisms (GCM) 10K type strain sequencing project: providing services to taxonomists for standard genome sequencing and annotation.</title>
        <authorList>
            <consortium name="The Broad Institute Genomics Platform"/>
            <consortium name="The Broad Institute Genome Sequencing Center for Infectious Disease"/>
            <person name="Wu L."/>
            <person name="Ma J."/>
        </authorList>
    </citation>
    <scope>NUCLEOTIDE SEQUENCE [LARGE SCALE GENOMIC DNA]</scope>
    <source>
        <strain evidence="3">CCUG 49452</strain>
    </source>
</reference>
<dbReference type="CDD" id="cd04186">
    <property type="entry name" value="GT_2_like_c"/>
    <property type="match status" value="1"/>
</dbReference>
<evidence type="ECO:0000313" key="3">
    <source>
        <dbReference type="Proteomes" id="UP001596001"/>
    </source>
</evidence>
<dbReference type="InterPro" id="IPR029044">
    <property type="entry name" value="Nucleotide-diphossugar_trans"/>
</dbReference>
<feature type="domain" description="Glycosyltransferase 2-like" evidence="1">
    <location>
        <begin position="292"/>
        <end position="418"/>
    </location>
</feature>
<evidence type="ECO:0000313" key="2">
    <source>
        <dbReference type="EMBL" id="MFC4789532.1"/>
    </source>
</evidence>
<evidence type="ECO:0000259" key="1">
    <source>
        <dbReference type="Pfam" id="PF00535"/>
    </source>
</evidence>
<dbReference type="Gene3D" id="3.90.550.10">
    <property type="entry name" value="Spore Coat Polysaccharide Biosynthesis Protein SpsA, Chain A"/>
    <property type="match status" value="1"/>
</dbReference>
<protein>
    <submittedName>
        <fullName evidence="2">Glycosyltransferase</fullName>
        <ecNumber evidence="2">2.4.-.-</ecNumber>
    </submittedName>
</protein>
<gene>
    <name evidence="2" type="ORF">ACFO6X_11135</name>
</gene>
<keyword evidence="2" id="KW-0808">Transferase</keyword>
<dbReference type="PANTHER" id="PTHR43179:SF7">
    <property type="entry name" value="RHAMNOSYLTRANSFERASE WBBL"/>
    <property type="match status" value="1"/>
</dbReference>
<dbReference type="RefSeq" id="WP_382433001.1">
    <property type="nucleotide sequence ID" value="NZ_JBHSHJ010000008.1"/>
</dbReference>
<dbReference type="GO" id="GO:0016757">
    <property type="term" value="F:glycosyltransferase activity"/>
    <property type="evidence" value="ECO:0007669"/>
    <property type="project" value="UniProtKB-KW"/>
</dbReference>
<dbReference type="SUPFAM" id="SSF53448">
    <property type="entry name" value="Nucleotide-diphospho-sugar transferases"/>
    <property type="match status" value="1"/>
</dbReference>
<proteinExistence type="predicted"/>
<name>A0ABV9QFN7_9BURK</name>
<sequence>MNHTSASASDNRSKLSQITQKLKDRLAPAVAQARTDEKHRAYASWLEDFRTSAAHCLPVLPAQRLHLRVLLCCAASTEAALLERTHASLAAQTRPADQVDTICNHQTPLWQQVPEQGWTLLLHAGDTLEPQALFMLERTLVDQASADTVLLYCDHDEWGPDGQPKQPRLKPALNVDLLRSLPYMGRALVLKNAWGQAQLGEQGLPDLADAYHCALQASVLPGKAVLHLPLVLLHLSSTADSLFTTQSEMWQRLAQVLVQHLQVQAPAAEVLEGPGPGTFHVLYPLERTPLVSIVIPTKDLLPFLNRCIDSLLSQTDYPAFEILLVDNDSQTPEAREFLAGLSALGSDQIRVLSAPGPFNLSRLNNLAVAQARGEFVLLLNNDTAVLQADWLSQMVRHGLRDGVGVVGARLLYPDTTVQHAGIIMGLGGPADHPLLGLDNSEPGYMFRAQVAQNFSAVASACLLVRKSVYEAVGGMDEATFGVSYSSMDFCLRVGQTGQRIVWTPLATLLHESGASQKAQLETISPEQKTQRFQREQAAMYQRWPHIIANDPAYNPNLSLIGTGYEVESNRLLRFDHFPQPLQHKVAAFHADVQGCGHYRIIQPMQAMLDAGLCRGGVSPEIFSPNLALRSGADILVFQRPNTEIMLAHLKALTALKNVRKIYEVDDHLSKVPVKSAHYDLIPRDLRGKMLKAIGLCDRLVVSTEALAHELGSYNDDVRVVPNRLAPAMWGATPPQRPARSPGQKPRIGWAGGISHQGDLEMVAAVIRDLADQVDWVFMGMCPDNIRPYIKEFVPGVPTLEYPAKLMALTQDWDLAIAPVESNAFNECKSNLKLLEYGWCGVPVVCSDVTPYHCDLAVSRVKNRYKDWRDAILERVSDLSACHRDGLTLQAQVAQNWRLTGQNLQDWYQAWTS</sequence>
<keyword evidence="3" id="KW-1185">Reference proteome</keyword>
<dbReference type="SUPFAM" id="SSF53756">
    <property type="entry name" value="UDP-Glycosyltransferase/glycogen phosphorylase"/>
    <property type="match status" value="1"/>
</dbReference>
<dbReference type="EMBL" id="JBHSHJ010000008">
    <property type="protein sequence ID" value="MFC4789532.1"/>
    <property type="molecule type" value="Genomic_DNA"/>
</dbReference>
<keyword evidence="2" id="KW-0328">Glycosyltransferase</keyword>
<dbReference type="InterPro" id="IPR001173">
    <property type="entry name" value="Glyco_trans_2-like"/>
</dbReference>
<dbReference type="Proteomes" id="UP001596001">
    <property type="component" value="Unassembled WGS sequence"/>
</dbReference>